<dbReference type="InterPro" id="IPR027450">
    <property type="entry name" value="AlkB-like"/>
</dbReference>
<sequence>MALIPQGPRTIAPGAVHVPGWLTRSAQRDLVAACRDWSRPPAGMTRVKTPGGRWMSVRQVCLGLHWTPYRYSRTHTDGSHVKAFPEELARLAVAAVATAYDDPGDYAPDIALINYYDSAARMGMHQDKEEHCDAPVVSLSLGDSCVFRFGNTENRNKPWTDVTLESGDLFVFGGESRFAFHGVPKTMPGTGPSDIDMGAGRLNITIRQSGIES</sequence>
<dbReference type="InterPro" id="IPR004574">
    <property type="entry name" value="Alkb"/>
</dbReference>
<dbReference type="PANTHER" id="PTHR16557:SF2">
    <property type="entry name" value="NUCLEIC ACID DIOXYGENASE ALKBH1"/>
    <property type="match status" value="1"/>
</dbReference>
<dbReference type="GO" id="GO:0035513">
    <property type="term" value="P:oxidative RNA demethylation"/>
    <property type="evidence" value="ECO:0007669"/>
    <property type="project" value="TreeGrafter"/>
</dbReference>
<evidence type="ECO:0000256" key="4">
    <source>
        <dbReference type="ARBA" id="ARBA00023004"/>
    </source>
</evidence>
<dbReference type="PANTHER" id="PTHR16557">
    <property type="entry name" value="ALKYLATED DNA REPAIR PROTEIN ALKB-RELATED"/>
    <property type="match status" value="1"/>
</dbReference>
<dbReference type="SUPFAM" id="SSF51197">
    <property type="entry name" value="Clavaminate synthase-like"/>
    <property type="match status" value="1"/>
</dbReference>
<keyword evidence="1 5" id="KW-0479">Metal-binding</keyword>
<protein>
    <submittedName>
        <fullName evidence="7">2OG-Fe(II) oxygenase</fullName>
    </submittedName>
</protein>
<name>D3PUE7_STANL</name>
<dbReference type="AlphaFoldDB" id="D3PUE7"/>
<keyword evidence="8" id="KW-1185">Reference proteome</keyword>
<dbReference type="HOGENOM" id="CLU_039677_2_0_11"/>
<feature type="binding site" evidence="5">
    <location>
        <position position="125"/>
    </location>
    <ligand>
        <name>Fe cation</name>
        <dbReference type="ChEBI" id="CHEBI:24875"/>
        <note>catalytic</note>
    </ligand>
</feature>
<feature type="binding site" evidence="5">
    <location>
        <position position="127"/>
    </location>
    <ligand>
        <name>Fe cation</name>
        <dbReference type="ChEBI" id="CHEBI:24875"/>
        <note>catalytic</note>
    </ligand>
</feature>
<keyword evidence="2" id="KW-0223">Dioxygenase</keyword>
<evidence type="ECO:0000313" key="7">
    <source>
        <dbReference type="EMBL" id="ADD42960.1"/>
    </source>
</evidence>
<dbReference type="Proteomes" id="UP000000844">
    <property type="component" value="Chromosome"/>
</dbReference>
<evidence type="ECO:0000313" key="8">
    <source>
        <dbReference type="Proteomes" id="UP000000844"/>
    </source>
</evidence>
<dbReference type="InterPro" id="IPR037151">
    <property type="entry name" value="AlkB-like_sf"/>
</dbReference>
<evidence type="ECO:0000256" key="1">
    <source>
        <dbReference type="ARBA" id="ARBA00022723"/>
    </source>
</evidence>
<gene>
    <name evidence="7" type="ordered locus">Snas_3292</name>
</gene>
<dbReference type="GO" id="GO:0035516">
    <property type="term" value="F:broad specificity oxidative DNA demethylase activity"/>
    <property type="evidence" value="ECO:0007669"/>
    <property type="project" value="TreeGrafter"/>
</dbReference>
<dbReference type="Gene3D" id="2.60.120.590">
    <property type="entry name" value="Alpha-ketoglutarate-dependent dioxygenase AlkB-like"/>
    <property type="match status" value="1"/>
</dbReference>
<organism evidence="7 8">
    <name type="scientific">Stackebrandtia nassauensis (strain DSM 44728 / CIP 108903 / NRRL B-16338 / NBRC 102104 / LLR-40K-21)</name>
    <dbReference type="NCBI Taxonomy" id="446470"/>
    <lineage>
        <taxon>Bacteria</taxon>
        <taxon>Bacillati</taxon>
        <taxon>Actinomycetota</taxon>
        <taxon>Actinomycetes</taxon>
        <taxon>Glycomycetales</taxon>
        <taxon>Glycomycetaceae</taxon>
        <taxon>Stackebrandtia</taxon>
    </lineage>
</organism>
<dbReference type="Pfam" id="PF13532">
    <property type="entry name" value="2OG-FeII_Oxy_2"/>
    <property type="match status" value="1"/>
</dbReference>
<evidence type="ECO:0000259" key="6">
    <source>
        <dbReference type="PROSITE" id="PS51471"/>
    </source>
</evidence>
<feature type="domain" description="Fe2OG dioxygenase" evidence="6">
    <location>
        <begin position="107"/>
        <end position="210"/>
    </location>
</feature>
<reference evidence="7 8" key="1">
    <citation type="journal article" date="2009" name="Stand. Genomic Sci.">
        <title>Complete genome sequence of Stackebrandtia nassauensis type strain (LLR-40K-21).</title>
        <authorList>
            <person name="Munk C."/>
            <person name="Lapidus A."/>
            <person name="Copeland A."/>
            <person name="Jando M."/>
            <person name="Mayilraj S."/>
            <person name="Glavina Del Rio T."/>
            <person name="Nolan M."/>
            <person name="Chen F."/>
            <person name="Lucas S."/>
            <person name="Tice H."/>
            <person name="Cheng J.F."/>
            <person name="Han C."/>
            <person name="Detter J.C."/>
            <person name="Bruce D."/>
            <person name="Goodwin L."/>
            <person name="Chain P."/>
            <person name="Pitluck S."/>
            <person name="Goker M."/>
            <person name="Ovchinikova G."/>
            <person name="Pati A."/>
            <person name="Ivanova N."/>
            <person name="Mavromatis K."/>
            <person name="Chen A."/>
            <person name="Palaniappan K."/>
            <person name="Land M."/>
            <person name="Hauser L."/>
            <person name="Chang Y.J."/>
            <person name="Jeffries C.D."/>
            <person name="Bristow J."/>
            <person name="Eisen J.A."/>
            <person name="Markowitz V."/>
            <person name="Hugenholtz P."/>
            <person name="Kyrpides N.C."/>
            <person name="Klenk H.P."/>
        </authorList>
    </citation>
    <scope>NUCLEOTIDE SEQUENCE [LARGE SCALE GENOMIC DNA]</scope>
    <source>
        <strain evidence="8">DSM 44728 / CIP 108903 / NRRL B-16338 / NBRC 102104 / LLR-40K-21</strain>
    </source>
</reference>
<dbReference type="eggNOG" id="COG3145">
    <property type="taxonomic scope" value="Bacteria"/>
</dbReference>
<keyword evidence="4 5" id="KW-0408">Iron</keyword>
<dbReference type="InterPro" id="IPR005123">
    <property type="entry name" value="Oxoglu/Fe-dep_dioxygenase_dom"/>
</dbReference>
<feature type="binding site" evidence="5">
    <location>
        <position position="181"/>
    </location>
    <ligand>
        <name>Fe cation</name>
        <dbReference type="ChEBI" id="CHEBI:24875"/>
        <note>catalytic</note>
    </ligand>
</feature>
<evidence type="ECO:0000256" key="3">
    <source>
        <dbReference type="ARBA" id="ARBA00023002"/>
    </source>
</evidence>
<dbReference type="EMBL" id="CP001778">
    <property type="protein sequence ID" value="ADD42960.1"/>
    <property type="molecule type" value="Genomic_DNA"/>
</dbReference>
<comment type="cofactor">
    <cofactor evidence="5">
        <name>Fe(2+)</name>
        <dbReference type="ChEBI" id="CHEBI:29033"/>
    </cofactor>
    <text evidence="5">Binds 1 Fe(2+) ion per subunit.</text>
</comment>
<dbReference type="STRING" id="446470.Snas_3292"/>
<dbReference type="KEGG" id="sna:Snas_3292"/>
<dbReference type="RefSeq" id="WP_013018531.1">
    <property type="nucleotide sequence ID" value="NC_013947.1"/>
</dbReference>
<dbReference type="GO" id="GO:0005737">
    <property type="term" value="C:cytoplasm"/>
    <property type="evidence" value="ECO:0007669"/>
    <property type="project" value="TreeGrafter"/>
</dbReference>
<keyword evidence="3" id="KW-0560">Oxidoreductase</keyword>
<evidence type="ECO:0000256" key="5">
    <source>
        <dbReference type="PIRSR" id="PIRSR604574-2"/>
    </source>
</evidence>
<dbReference type="OrthoDB" id="9796932at2"/>
<proteinExistence type="predicted"/>
<dbReference type="GO" id="GO:0035515">
    <property type="term" value="F:oxidative RNA demethylase activity"/>
    <property type="evidence" value="ECO:0007669"/>
    <property type="project" value="TreeGrafter"/>
</dbReference>
<dbReference type="PROSITE" id="PS51471">
    <property type="entry name" value="FE2OG_OXY"/>
    <property type="match status" value="1"/>
</dbReference>
<evidence type="ECO:0000256" key="2">
    <source>
        <dbReference type="ARBA" id="ARBA00022964"/>
    </source>
</evidence>
<accession>D3PUE7</accession>
<dbReference type="GO" id="GO:0008198">
    <property type="term" value="F:ferrous iron binding"/>
    <property type="evidence" value="ECO:0007669"/>
    <property type="project" value="TreeGrafter"/>
</dbReference>